<keyword evidence="4" id="KW-0964">Secreted</keyword>
<keyword evidence="6 8" id="KW-0326">Glycosidase</keyword>
<sequence>MNIIPTFSLLLCILVVVVNSDPQVFDVTQFGAKPDDQTDISLALINAWAKACASATPSKVLIPAGKYVVGTVGMEGPCKSEVHVQIDGYLKAQIVGLRRLSWITFSGLKNLVLFGSGTLDGQGPTAAKLPENRKNKVGMPLAVFVLQNLRLESITNGLIEGLTSKDSRSFHVHISRSSNITVRGLTVTAPPDSPDTVGIYLRRTHRVNISDVDIATGDHCINLADGSQQVNVRNVTCGPGGRTGVLVGSLGKTPDEEKVMDVAVTNCSFHGTAGGVRIEAVPGTINTAMDITFEDLVMDKVENPISVDQKFCPVQSCEKVEPKVTIKDVSFKNIKGTCASPLAIDISCSSASFCKNLELADIDLKPVGTAAGPTAKTLKSQCTNVKVIKSGLVSPDGC</sequence>
<dbReference type="Gene3D" id="2.160.20.10">
    <property type="entry name" value="Single-stranded right-handed beta-helix, Pectin lyase-like"/>
    <property type="match status" value="1"/>
</dbReference>
<dbReference type="InterPro" id="IPR012334">
    <property type="entry name" value="Pectin_lyas_fold"/>
</dbReference>
<dbReference type="EMBL" id="CAMGYJ010000010">
    <property type="protein sequence ID" value="CAI0556365.1"/>
    <property type="molecule type" value="Genomic_DNA"/>
</dbReference>
<evidence type="ECO:0000256" key="3">
    <source>
        <dbReference type="ARBA" id="ARBA00022512"/>
    </source>
</evidence>
<dbReference type="Proteomes" id="UP001154282">
    <property type="component" value="Unassembled WGS sequence"/>
</dbReference>
<dbReference type="SMART" id="SM00710">
    <property type="entry name" value="PbH1"/>
    <property type="match status" value="5"/>
</dbReference>
<evidence type="ECO:0000256" key="7">
    <source>
        <dbReference type="ARBA" id="ARBA00023316"/>
    </source>
</evidence>
<feature type="signal peptide" evidence="9">
    <location>
        <begin position="1"/>
        <end position="20"/>
    </location>
</feature>
<accession>A0AAV0RFS9</accession>
<dbReference type="SUPFAM" id="SSF51126">
    <property type="entry name" value="Pectin lyase-like"/>
    <property type="match status" value="1"/>
</dbReference>
<keyword evidence="11" id="KW-1185">Reference proteome</keyword>
<proteinExistence type="inferred from homology"/>
<dbReference type="PANTHER" id="PTHR31375">
    <property type="match status" value="1"/>
</dbReference>
<evidence type="ECO:0000256" key="2">
    <source>
        <dbReference type="ARBA" id="ARBA00008834"/>
    </source>
</evidence>
<dbReference type="GO" id="GO:0005975">
    <property type="term" value="P:carbohydrate metabolic process"/>
    <property type="evidence" value="ECO:0007669"/>
    <property type="project" value="InterPro"/>
</dbReference>
<keyword evidence="9" id="KW-0732">Signal</keyword>
<evidence type="ECO:0000313" key="10">
    <source>
        <dbReference type="EMBL" id="CAI0556365.1"/>
    </source>
</evidence>
<keyword evidence="3" id="KW-0134">Cell wall</keyword>
<comment type="caution">
    <text evidence="10">The sequence shown here is derived from an EMBL/GenBank/DDBJ whole genome shotgun (WGS) entry which is preliminary data.</text>
</comment>
<dbReference type="InterPro" id="IPR011050">
    <property type="entry name" value="Pectin_lyase_fold/virulence"/>
</dbReference>
<dbReference type="GO" id="GO:0071555">
    <property type="term" value="P:cell wall organization"/>
    <property type="evidence" value="ECO:0007669"/>
    <property type="project" value="UniProtKB-KW"/>
</dbReference>
<dbReference type="Pfam" id="PF00295">
    <property type="entry name" value="Glyco_hydro_28"/>
    <property type="match status" value="1"/>
</dbReference>
<dbReference type="GO" id="GO:0004650">
    <property type="term" value="F:polygalacturonase activity"/>
    <property type="evidence" value="ECO:0007669"/>
    <property type="project" value="InterPro"/>
</dbReference>
<evidence type="ECO:0000256" key="6">
    <source>
        <dbReference type="ARBA" id="ARBA00023295"/>
    </source>
</evidence>
<reference evidence="10" key="1">
    <citation type="submission" date="2022-08" db="EMBL/GenBank/DDBJ databases">
        <authorList>
            <person name="Gutierrez-Valencia J."/>
        </authorList>
    </citation>
    <scope>NUCLEOTIDE SEQUENCE</scope>
</reference>
<evidence type="ECO:0000313" key="11">
    <source>
        <dbReference type="Proteomes" id="UP001154282"/>
    </source>
</evidence>
<dbReference type="InterPro" id="IPR006626">
    <property type="entry name" value="PbH1"/>
</dbReference>
<evidence type="ECO:0000256" key="9">
    <source>
        <dbReference type="SAM" id="SignalP"/>
    </source>
</evidence>
<organism evidence="10 11">
    <name type="scientific">Linum tenue</name>
    <dbReference type="NCBI Taxonomy" id="586396"/>
    <lineage>
        <taxon>Eukaryota</taxon>
        <taxon>Viridiplantae</taxon>
        <taxon>Streptophyta</taxon>
        <taxon>Embryophyta</taxon>
        <taxon>Tracheophyta</taxon>
        <taxon>Spermatophyta</taxon>
        <taxon>Magnoliopsida</taxon>
        <taxon>eudicotyledons</taxon>
        <taxon>Gunneridae</taxon>
        <taxon>Pentapetalae</taxon>
        <taxon>rosids</taxon>
        <taxon>fabids</taxon>
        <taxon>Malpighiales</taxon>
        <taxon>Linaceae</taxon>
        <taxon>Linum</taxon>
    </lineage>
</organism>
<evidence type="ECO:0000256" key="1">
    <source>
        <dbReference type="ARBA" id="ARBA00004191"/>
    </source>
</evidence>
<gene>
    <name evidence="10" type="ORF">LITE_LOCUS47952</name>
</gene>
<protein>
    <submittedName>
        <fullName evidence="10">Uncharacterized protein</fullName>
    </submittedName>
</protein>
<name>A0AAV0RFS9_9ROSI</name>
<dbReference type="InterPro" id="IPR000743">
    <property type="entry name" value="Glyco_hydro_28"/>
</dbReference>
<keyword evidence="7" id="KW-0961">Cell wall biogenesis/degradation</keyword>
<evidence type="ECO:0000256" key="4">
    <source>
        <dbReference type="ARBA" id="ARBA00022525"/>
    </source>
</evidence>
<evidence type="ECO:0000256" key="8">
    <source>
        <dbReference type="RuleBase" id="RU361169"/>
    </source>
</evidence>
<comment type="similarity">
    <text evidence="2 8">Belongs to the glycosyl hydrolase 28 family.</text>
</comment>
<feature type="chain" id="PRO_5043976146" evidence="9">
    <location>
        <begin position="21"/>
        <end position="398"/>
    </location>
</feature>
<dbReference type="AlphaFoldDB" id="A0AAV0RFS9"/>
<keyword evidence="5 8" id="KW-0378">Hydrolase</keyword>
<comment type="subcellular location">
    <subcellularLocation>
        <location evidence="1">Secreted</location>
        <location evidence="1">Cell wall</location>
    </subcellularLocation>
</comment>
<evidence type="ECO:0000256" key="5">
    <source>
        <dbReference type="ARBA" id="ARBA00022801"/>
    </source>
</evidence>